<sequence>MPLTGKEMLNLAKKNGWQVVRINGSHHIVVKKGYLPVSIPVHSKELKVGIEQKILKDLGLK</sequence>
<keyword evidence="6" id="KW-0694">RNA-binding</keyword>
<proteinExistence type="inferred from homology"/>
<name>A0ABS3HJZ5_9ENTE</name>
<dbReference type="Proteomes" id="UP000664495">
    <property type="component" value="Unassembled WGS sequence"/>
</dbReference>
<evidence type="ECO:0000256" key="1">
    <source>
        <dbReference type="ARBA" id="ARBA00006620"/>
    </source>
</evidence>
<evidence type="ECO:0000256" key="4">
    <source>
        <dbReference type="ARBA" id="ARBA00022759"/>
    </source>
</evidence>
<keyword evidence="4" id="KW-0255">Endonuclease</keyword>
<keyword evidence="3" id="KW-0540">Nuclease</keyword>
<evidence type="ECO:0000313" key="8">
    <source>
        <dbReference type="EMBL" id="MBO0453776.1"/>
    </source>
</evidence>
<dbReference type="Pfam" id="PF07927">
    <property type="entry name" value="HicA_toxin"/>
    <property type="match status" value="1"/>
</dbReference>
<dbReference type="RefSeq" id="WP_207109537.1">
    <property type="nucleotide sequence ID" value="NZ_JAFLVR010000039.1"/>
</dbReference>
<evidence type="ECO:0000313" key="9">
    <source>
        <dbReference type="Proteomes" id="UP000664495"/>
    </source>
</evidence>
<evidence type="ECO:0000256" key="6">
    <source>
        <dbReference type="ARBA" id="ARBA00022884"/>
    </source>
</evidence>
<keyword evidence="9" id="KW-1185">Reference proteome</keyword>
<organism evidence="8 9">
    <name type="scientific">Candidatus Enterococcus murrayae</name>
    <dbReference type="NCBI Taxonomy" id="2815321"/>
    <lineage>
        <taxon>Bacteria</taxon>
        <taxon>Bacillati</taxon>
        <taxon>Bacillota</taxon>
        <taxon>Bacilli</taxon>
        <taxon>Lactobacillales</taxon>
        <taxon>Enterococcaceae</taxon>
        <taxon>Enterococcus</taxon>
    </lineage>
</organism>
<evidence type="ECO:0000256" key="3">
    <source>
        <dbReference type="ARBA" id="ARBA00022722"/>
    </source>
</evidence>
<reference evidence="8 9" key="1">
    <citation type="submission" date="2021-03" db="EMBL/GenBank/DDBJ databases">
        <title>Enterococcal diversity collection.</title>
        <authorList>
            <person name="Gilmore M.S."/>
            <person name="Schwartzman J."/>
            <person name="Van Tyne D."/>
            <person name="Martin M."/>
            <person name="Earl A.M."/>
            <person name="Manson A.L."/>
            <person name="Straub T."/>
            <person name="Salamzade R."/>
            <person name="Saavedra J."/>
            <person name="Lebreton F."/>
            <person name="Prichula J."/>
            <person name="Schaufler K."/>
            <person name="Gaca A."/>
            <person name="Sgardioli B."/>
            <person name="Wagenaar J."/>
            <person name="Strong T."/>
        </authorList>
    </citation>
    <scope>NUCLEOTIDE SEQUENCE [LARGE SCALE GENOMIC DNA]</scope>
    <source>
        <strain evidence="8 9">MJM16</strain>
    </source>
</reference>
<gene>
    <name evidence="8" type="ORF">JZO85_16075</name>
</gene>
<comment type="caution">
    <text evidence="8">The sequence shown here is derived from an EMBL/GenBank/DDBJ whole genome shotgun (WGS) entry which is preliminary data.</text>
</comment>
<evidence type="ECO:0000256" key="2">
    <source>
        <dbReference type="ARBA" id="ARBA00022649"/>
    </source>
</evidence>
<dbReference type="InterPro" id="IPR038570">
    <property type="entry name" value="HicA_sf"/>
</dbReference>
<keyword evidence="7" id="KW-0346">Stress response</keyword>
<protein>
    <submittedName>
        <fullName evidence="8">Type II toxin-antitoxin system HicA family toxin</fullName>
    </submittedName>
</protein>
<keyword evidence="5" id="KW-0378">Hydrolase</keyword>
<accession>A0ABS3HJZ5</accession>
<keyword evidence="2" id="KW-1277">Toxin-antitoxin system</keyword>
<evidence type="ECO:0000256" key="7">
    <source>
        <dbReference type="ARBA" id="ARBA00023016"/>
    </source>
</evidence>
<dbReference type="SUPFAM" id="SSF54786">
    <property type="entry name" value="YcfA/nrd intein domain"/>
    <property type="match status" value="1"/>
</dbReference>
<comment type="similarity">
    <text evidence="1">Belongs to the HicA mRNA interferase family.</text>
</comment>
<dbReference type="EMBL" id="JAFLVR010000039">
    <property type="protein sequence ID" value="MBO0453776.1"/>
    <property type="molecule type" value="Genomic_DNA"/>
</dbReference>
<evidence type="ECO:0000256" key="5">
    <source>
        <dbReference type="ARBA" id="ARBA00022801"/>
    </source>
</evidence>
<dbReference type="InterPro" id="IPR012933">
    <property type="entry name" value="HicA_mRNA_interferase"/>
</dbReference>
<dbReference type="Gene3D" id="3.30.920.30">
    <property type="entry name" value="Hypothetical protein"/>
    <property type="match status" value="1"/>
</dbReference>